<evidence type="ECO:0000313" key="7">
    <source>
        <dbReference type="EMBL" id="RUR83471.1"/>
    </source>
</evidence>
<evidence type="ECO:0000313" key="8">
    <source>
        <dbReference type="Proteomes" id="UP000268857"/>
    </source>
</evidence>
<evidence type="ECO:0000256" key="5">
    <source>
        <dbReference type="ARBA" id="ARBA00023157"/>
    </source>
</evidence>
<dbReference type="GO" id="GO:0016705">
    <property type="term" value="F:oxidoreductase activity, acting on paired donors, with incorporation or reduction of molecular oxygen"/>
    <property type="evidence" value="ECO:0007669"/>
    <property type="project" value="UniProtKB-ARBA"/>
</dbReference>
<dbReference type="Proteomes" id="UP000268857">
    <property type="component" value="Unassembled WGS sequence"/>
</dbReference>
<dbReference type="GO" id="GO:0051537">
    <property type="term" value="F:2 iron, 2 sulfur cluster binding"/>
    <property type="evidence" value="ECO:0007669"/>
    <property type="project" value="UniProtKB-KW"/>
</dbReference>
<dbReference type="Gene3D" id="3.50.50.60">
    <property type="entry name" value="FAD/NAD(P)-binding domain"/>
    <property type="match status" value="1"/>
</dbReference>
<keyword evidence="8" id="KW-1185">Reference proteome</keyword>
<dbReference type="InterPro" id="IPR036922">
    <property type="entry name" value="Rieske_2Fe-2S_sf"/>
</dbReference>
<gene>
    <name evidence="7" type="ORF">PCC6912_23040</name>
</gene>
<dbReference type="Gene3D" id="3.30.9.10">
    <property type="entry name" value="D-Amino Acid Oxidase, subunit A, domain 2"/>
    <property type="match status" value="1"/>
</dbReference>
<dbReference type="PRINTS" id="PR00162">
    <property type="entry name" value="RIESKE"/>
</dbReference>
<name>A0A3S0YFD9_CHLFR</name>
<evidence type="ECO:0000256" key="3">
    <source>
        <dbReference type="ARBA" id="ARBA00023004"/>
    </source>
</evidence>
<keyword evidence="5" id="KW-1015">Disulfide bond</keyword>
<dbReference type="GO" id="GO:0016020">
    <property type="term" value="C:membrane"/>
    <property type="evidence" value="ECO:0007669"/>
    <property type="project" value="InterPro"/>
</dbReference>
<dbReference type="OrthoDB" id="9767869at2"/>
<dbReference type="SUPFAM" id="SSF51905">
    <property type="entry name" value="FAD/NAD(P)-binding domain"/>
    <property type="match status" value="1"/>
</dbReference>
<dbReference type="GO" id="GO:0005737">
    <property type="term" value="C:cytoplasm"/>
    <property type="evidence" value="ECO:0007669"/>
    <property type="project" value="TreeGrafter"/>
</dbReference>
<keyword evidence="1" id="KW-0001">2Fe-2S</keyword>
<evidence type="ECO:0000256" key="4">
    <source>
        <dbReference type="ARBA" id="ARBA00023014"/>
    </source>
</evidence>
<feature type="domain" description="Rieske" evidence="6">
    <location>
        <begin position="421"/>
        <end position="506"/>
    </location>
</feature>
<dbReference type="InterPro" id="IPR038010">
    <property type="entry name" value="YhfW_C"/>
</dbReference>
<dbReference type="PANTHER" id="PTHR13847">
    <property type="entry name" value="SARCOSINE DEHYDROGENASE-RELATED"/>
    <property type="match status" value="1"/>
</dbReference>
<dbReference type="STRING" id="211165.GCA_000317285_04846"/>
<dbReference type="GO" id="GO:0046872">
    <property type="term" value="F:metal ion binding"/>
    <property type="evidence" value="ECO:0007669"/>
    <property type="project" value="UniProtKB-KW"/>
</dbReference>
<evidence type="ECO:0000259" key="6">
    <source>
        <dbReference type="PROSITE" id="PS51296"/>
    </source>
</evidence>
<comment type="caution">
    <text evidence="7">The sequence shown here is derived from an EMBL/GenBank/DDBJ whole genome shotgun (WGS) entry which is preliminary data.</text>
</comment>
<reference evidence="7 8" key="1">
    <citation type="journal article" date="2019" name="Genome Biol. Evol.">
        <title>Day and night: Metabolic profiles and evolutionary relationships of six axenic non-marine cyanobacteria.</title>
        <authorList>
            <person name="Will S.E."/>
            <person name="Henke P."/>
            <person name="Boedeker C."/>
            <person name="Huang S."/>
            <person name="Brinkmann H."/>
            <person name="Rohde M."/>
            <person name="Jarek M."/>
            <person name="Friedl T."/>
            <person name="Seufert S."/>
            <person name="Schumacher M."/>
            <person name="Overmann J."/>
            <person name="Neumann-Schaal M."/>
            <person name="Petersen J."/>
        </authorList>
    </citation>
    <scope>NUCLEOTIDE SEQUENCE [LARGE SCALE GENOMIC DNA]</scope>
    <source>
        <strain evidence="7 8">PCC 6912</strain>
    </source>
</reference>
<dbReference type="CDD" id="cd03477">
    <property type="entry name" value="Rieske_YhfW_C"/>
    <property type="match status" value="1"/>
</dbReference>
<dbReference type="Pfam" id="PF00355">
    <property type="entry name" value="Rieske"/>
    <property type="match status" value="1"/>
</dbReference>
<dbReference type="SUPFAM" id="SSF50022">
    <property type="entry name" value="ISP domain"/>
    <property type="match status" value="1"/>
</dbReference>
<protein>
    <submittedName>
        <fullName evidence="7">(2Fe-2S)-binding protein</fullName>
    </submittedName>
</protein>
<proteinExistence type="predicted"/>
<dbReference type="InterPro" id="IPR036188">
    <property type="entry name" value="FAD/NAD-bd_sf"/>
</dbReference>
<keyword evidence="3" id="KW-0408">Iron</keyword>
<dbReference type="AlphaFoldDB" id="A0A3S0YFD9"/>
<dbReference type="InterPro" id="IPR017941">
    <property type="entry name" value="Rieske_2Fe-2S"/>
</dbReference>
<dbReference type="Pfam" id="PF01266">
    <property type="entry name" value="DAO"/>
    <property type="match status" value="1"/>
</dbReference>
<dbReference type="RefSeq" id="WP_016874593.1">
    <property type="nucleotide sequence ID" value="NZ_AJLN01000116.1"/>
</dbReference>
<dbReference type="FunFam" id="2.102.10.10:FF:000014">
    <property type="entry name" value="Oxidoreductase, FAD dependent"/>
    <property type="match status" value="1"/>
</dbReference>
<dbReference type="Gene3D" id="2.102.10.10">
    <property type="entry name" value="Rieske [2Fe-2S] iron-sulphur domain"/>
    <property type="match status" value="1"/>
</dbReference>
<evidence type="ECO:0000256" key="2">
    <source>
        <dbReference type="ARBA" id="ARBA00022723"/>
    </source>
</evidence>
<keyword evidence="4" id="KW-0411">Iron-sulfur</keyword>
<organism evidence="7 8">
    <name type="scientific">Chlorogloeopsis fritschii PCC 6912</name>
    <dbReference type="NCBI Taxonomy" id="211165"/>
    <lineage>
        <taxon>Bacteria</taxon>
        <taxon>Bacillati</taxon>
        <taxon>Cyanobacteriota</taxon>
        <taxon>Cyanophyceae</taxon>
        <taxon>Nostocales</taxon>
        <taxon>Chlorogloeopsidaceae</taxon>
        <taxon>Chlorogloeopsis</taxon>
    </lineage>
</organism>
<dbReference type="InterPro" id="IPR005805">
    <property type="entry name" value="Rieske_Fe-S_prot_C"/>
</dbReference>
<dbReference type="PANTHER" id="PTHR13847:SF274">
    <property type="entry name" value="RIESKE 2FE-2S IRON-SULFUR PROTEIN YHFW-RELATED"/>
    <property type="match status" value="1"/>
</dbReference>
<keyword evidence="2" id="KW-0479">Metal-binding</keyword>
<dbReference type="GO" id="GO:0004497">
    <property type="term" value="F:monooxygenase activity"/>
    <property type="evidence" value="ECO:0007669"/>
    <property type="project" value="UniProtKB-ARBA"/>
</dbReference>
<evidence type="ECO:0000256" key="1">
    <source>
        <dbReference type="ARBA" id="ARBA00022714"/>
    </source>
</evidence>
<sequence>MSQLPGKAISYWIASTPHTSTFPSLTNDISVDIAIVGGGIAGITAAILLKRAGKTVVLLDAQQIATGVSGHTTAKVTSLHQLIYAQLIKEIGEEKAQIYANSNQAAIERVAKFVEEENIDCDFSRRNAYTFAETTETLDDVRSEFEAAVKLGLPASFVTETSLPFPITGAVKFDNQAQFHARKYLLHLARLIEGNGSYVFENTRVRNVEEGNPCQVVTATATVTAKTVIIATNAPILDQGLFFAKNYPKRSYIIAARIDPAKAPEGMYIGTGNDYYSIRTTPAPDGGLLLLVGGGGHKAGTVTNTEERYLKLENYARSRFGVEQFEYRWSTQDMVSFDQLPYIGKVTPLSNHLYVATGFSLWGMSKGTLAGMLLSDLILGIDNPWLKIYNSTRATPFVTVESLKNNLEVGFHWVGDRLKGLERSSLADVAPGEGKLLTINGHKIAAYRDEEGQIHAVSATCTHLGCIVNWNSAEKSWDCPCHGGRYSCDGKVLHGPPVKNLKRYKA</sequence>
<dbReference type="PROSITE" id="PS51296">
    <property type="entry name" value="RIESKE"/>
    <property type="match status" value="1"/>
</dbReference>
<dbReference type="InterPro" id="IPR006076">
    <property type="entry name" value="FAD-dep_OxRdtase"/>
</dbReference>
<dbReference type="EMBL" id="RSCJ01000007">
    <property type="protein sequence ID" value="RUR83471.1"/>
    <property type="molecule type" value="Genomic_DNA"/>
</dbReference>
<accession>A0A3S0YFD9</accession>